<dbReference type="Gene3D" id="1.20.900.10">
    <property type="entry name" value="Dbl homology (DH) domain"/>
    <property type="match status" value="1"/>
</dbReference>
<dbReference type="InterPro" id="IPR035899">
    <property type="entry name" value="DBL_dom_sf"/>
</dbReference>
<dbReference type="GO" id="GO:0030010">
    <property type="term" value="P:establishment of cell polarity"/>
    <property type="evidence" value="ECO:0007669"/>
    <property type="project" value="TreeGrafter"/>
</dbReference>
<dbReference type="Proteomes" id="UP000518752">
    <property type="component" value="Unassembled WGS sequence"/>
</dbReference>
<dbReference type="AlphaFoldDB" id="A0A8H5H6W9"/>
<comment type="caution">
    <text evidence="3">The sequence shown here is derived from an EMBL/GenBank/DDBJ whole genome shotgun (WGS) entry which is preliminary data.</text>
</comment>
<dbReference type="OrthoDB" id="1594986at2759"/>
<dbReference type="PANTHER" id="PTHR47339">
    <property type="entry name" value="CELL DIVISION CONTROL PROTEIN 24"/>
    <property type="match status" value="1"/>
</dbReference>
<protein>
    <recommendedName>
        <fullName evidence="2">Cdc24/Scd1 N-terminal domain-containing protein</fullName>
    </recommendedName>
</protein>
<dbReference type="InterPro" id="IPR053026">
    <property type="entry name" value="CDC42_GEF"/>
</dbReference>
<feature type="domain" description="Cdc24/Scd1 N-terminal" evidence="2">
    <location>
        <begin position="36"/>
        <end position="121"/>
    </location>
</feature>
<dbReference type="InterPro" id="IPR011993">
    <property type="entry name" value="PH-like_dom_sf"/>
</dbReference>
<feature type="region of interest" description="Disordered" evidence="1">
    <location>
        <begin position="378"/>
        <end position="399"/>
    </location>
</feature>
<dbReference type="GO" id="GO:0031106">
    <property type="term" value="P:septin ring organization"/>
    <property type="evidence" value="ECO:0007669"/>
    <property type="project" value="TreeGrafter"/>
</dbReference>
<dbReference type="GO" id="GO:0005634">
    <property type="term" value="C:nucleus"/>
    <property type="evidence" value="ECO:0007669"/>
    <property type="project" value="TreeGrafter"/>
</dbReference>
<gene>
    <name evidence="3" type="ORF">D9757_008108</name>
</gene>
<dbReference type="GO" id="GO:0005737">
    <property type="term" value="C:cytoplasm"/>
    <property type="evidence" value="ECO:0007669"/>
    <property type="project" value="TreeGrafter"/>
</dbReference>
<dbReference type="InterPro" id="IPR010481">
    <property type="entry name" value="Cdc24/Scd1_N"/>
</dbReference>
<proteinExistence type="predicted"/>
<evidence type="ECO:0000256" key="1">
    <source>
        <dbReference type="SAM" id="MobiDB-lite"/>
    </source>
</evidence>
<reference evidence="3 4" key="1">
    <citation type="journal article" date="2020" name="ISME J.">
        <title>Uncovering the hidden diversity of litter-decomposition mechanisms in mushroom-forming fungi.</title>
        <authorList>
            <person name="Floudas D."/>
            <person name="Bentzer J."/>
            <person name="Ahren D."/>
            <person name="Johansson T."/>
            <person name="Persson P."/>
            <person name="Tunlid A."/>
        </authorList>
    </citation>
    <scope>NUCLEOTIDE SEQUENCE [LARGE SCALE GENOMIC DNA]</scope>
    <source>
        <strain evidence="3 4">CBS 406.79</strain>
    </source>
</reference>
<dbReference type="Gene3D" id="2.30.29.30">
    <property type="entry name" value="Pleckstrin-homology domain (PH domain)/Phosphotyrosine-binding domain (PTB)"/>
    <property type="match status" value="1"/>
</dbReference>
<evidence type="ECO:0000313" key="4">
    <source>
        <dbReference type="Proteomes" id="UP000518752"/>
    </source>
</evidence>
<organism evidence="3 4">
    <name type="scientific">Collybiopsis confluens</name>
    <dbReference type="NCBI Taxonomy" id="2823264"/>
    <lineage>
        <taxon>Eukaryota</taxon>
        <taxon>Fungi</taxon>
        <taxon>Dikarya</taxon>
        <taxon>Basidiomycota</taxon>
        <taxon>Agaricomycotina</taxon>
        <taxon>Agaricomycetes</taxon>
        <taxon>Agaricomycetidae</taxon>
        <taxon>Agaricales</taxon>
        <taxon>Marasmiineae</taxon>
        <taxon>Omphalotaceae</taxon>
        <taxon>Collybiopsis</taxon>
    </lineage>
</organism>
<evidence type="ECO:0000259" key="2">
    <source>
        <dbReference type="Pfam" id="PF06395"/>
    </source>
</evidence>
<name>A0A8H5H6W9_9AGAR</name>
<keyword evidence="4" id="KW-1185">Reference proteome</keyword>
<dbReference type="Pfam" id="PF06395">
    <property type="entry name" value="CDC24"/>
    <property type="match status" value="1"/>
</dbReference>
<sequence>MLTHNDIHRRCLNLRSRLLTLPGFALYSELLLNETDPVASIRGLFALGIPLCHIFNLLPPRHYPRIKLDFSQSDEFTKRMALALFALRAHQTFGCQHFTATDVSSELTASFLKALNALTILLDKISAKAASGLEIEQPSPGPKDIANHSDVVRKLLKSEHTFIKKMETLESFSNALIAIGILDPETASLVFPKKLFTFARKFRIRLECVAQLPRREQDWGALFINHAMDITMNLRIYCVNIILIKPALTDLDVASLHLHGLRASSNAVETLLSVPLEHLELCRLSTATFSTHYRNLSEGVACLKRMMRTVVHVQKKATSDQICDSLKNRIADWRGLELSSLGLVVLEGSLLTRRNDILQNFEVFVFEKRLLLCDETLPPPPSSSSRIGRRKVSSASVPPTKGNSKMLYIKDHFEIREISSISTSEYERLQDNAPRVFFELALTTEFYILSLLFSRQQDMQKWHSELEDVRNAPNSAITSQFPSQVEEIASFPLPTEKEFVINKRTSRTYSGTLTDLESGPVPQSFLQLTSTNPRSAFVKFQFGGHVFVLSVVIPVQYDELMDRIDKKLRYSGFPGWNREGKIITYTAANGHLLHIGPETSLDSMFQEGTMVSLSIQ</sequence>
<evidence type="ECO:0000313" key="3">
    <source>
        <dbReference type="EMBL" id="KAF5377802.1"/>
    </source>
</evidence>
<dbReference type="EMBL" id="JAACJN010000081">
    <property type="protein sequence ID" value="KAF5377802.1"/>
    <property type="molecule type" value="Genomic_DNA"/>
</dbReference>
<dbReference type="PANTHER" id="PTHR47339:SF1">
    <property type="entry name" value="CELL DIVISION CONTROL PROTEIN 24"/>
    <property type="match status" value="1"/>
</dbReference>
<dbReference type="SUPFAM" id="SSF50729">
    <property type="entry name" value="PH domain-like"/>
    <property type="match status" value="1"/>
</dbReference>
<dbReference type="Pfam" id="PF15411">
    <property type="entry name" value="PH_10"/>
    <property type="match status" value="1"/>
</dbReference>
<dbReference type="GO" id="GO:0000935">
    <property type="term" value="C:division septum"/>
    <property type="evidence" value="ECO:0007669"/>
    <property type="project" value="TreeGrafter"/>
</dbReference>
<accession>A0A8H5H6W9</accession>
<dbReference type="GO" id="GO:0043332">
    <property type="term" value="C:mating projection tip"/>
    <property type="evidence" value="ECO:0007669"/>
    <property type="project" value="TreeGrafter"/>
</dbReference>
<dbReference type="SUPFAM" id="SSF48065">
    <property type="entry name" value="DBL homology domain (DH-domain)"/>
    <property type="match status" value="1"/>
</dbReference>